<protein>
    <submittedName>
        <fullName evidence="1">PIR Superfamily Protein</fullName>
    </submittedName>
</protein>
<evidence type="ECO:0000313" key="1">
    <source>
        <dbReference type="EMBL" id="SBS82530.1"/>
    </source>
</evidence>
<accession>A0A1A8VQ46</accession>
<dbReference type="AlphaFoldDB" id="A0A1A8VQ46"/>
<gene>
    <name evidence="1" type="ORF">POVCU2_0015770</name>
</gene>
<dbReference type="Proteomes" id="UP000078560">
    <property type="component" value="Unassembled WGS sequence"/>
</dbReference>
<reference evidence="2" key="1">
    <citation type="submission" date="2016-05" db="EMBL/GenBank/DDBJ databases">
        <authorList>
            <person name="Naeem Raeece"/>
        </authorList>
    </citation>
    <scope>NUCLEOTIDE SEQUENCE [LARGE SCALE GENOMIC DNA]</scope>
</reference>
<evidence type="ECO:0000313" key="2">
    <source>
        <dbReference type="Proteomes" id="UP000078560"/>
    </source>
</evidence>
<name>A0A1A8VQ46_PLAOA</name>
<organism evidence="1 2">
    <name type="scientific">Plasmodium ovale curtisi</name>
    <dbReference type="NCBI Taxonomy" id="864141"/>
    <lineage>
        <taxon>Eukaryota</taxon>
        <taxon>Sar</taxon>
        <taxon>Alveolata</taxon>
        <taxon>Apicomplexa</taxon>
        <taxon>Aconoidasida</taxon>
        <taxon>Haemosporida</taxon>
        <taxon>Plasmodiidae</taxon>
        <taxon>Plasmodium</taxon>
        <taxon>Plasmodium (Plasmodium)</taxon>
    </lineage>
</organism>
<dbReference type="EMBL" id="FLQU01000214">
    <property type="protein sequence ID" value="SBS82530.1"/>
    <property type="molecule type" value="Genomic_DNA"/>
</dbReference>
<proteinExistence type="predicted"/>
<sequence>MTSERSDKDAFTLNSDLQNLAQSDGFLNDVSLSGFYNLLNHINDNNNKNFYICCLIGRNIPNYRNMLKLCNSLKEISG</sequence>